<name>A0A0C2WS66_SERVB</name>
<evidence type="ECO:0000313" key="1">
    <source>
        <dbReference type="EMBL" id="KIM20422.1"/>
    </source>
</evidence>
<protein>
    <submittedName>
        <fullName evidence="1">Uncharacterized protein</fullName>
    </submittedName>
</protein>
<accession>A0A0C2WS66</accession>
<dbReference type="Proteomes" id="UP000054097">
    <property type="component" value="Unassembled WGS sequence"/>
</dbReference>
<reference evidence="2" key="2">
    <citation type="submission" date="2015-01" db="EMBL/GenBank/DDBJ databases">
        <title>Evolutionary Origins and Diversification of the Mycorrhizal Mutualists.</title>
        <authorList>
            <consortium name="DOE Joint Genome Institute"/>
            <consortium name="Mycorrhizal Genomics Consortium"/>
            <person name="Kohler A."/>
            <person name="Kuo A."/>
            <person name="Nagy L.G."/>
            <person name="Floudas D."/>
            <person name="Copeland A."/>
            <person name="Barry K.W."/>
            <person name="Cichocki N."/>
            <person name="Veneault-Fourrey C."/>
            <person name="LaButti K."/>
            <person name="Lindquist E.A."/>
            <person name="Lipzen A."/>
            <person name="Lundell T."/>
            <person name="Morin E."/>
            <person name="Murat C."/>
            <person name="Riley R."/>
            <person name="Ohm R."/>
            <person name="Sun H."/>
            <person name="Tunlid A."/>
            <person name="Henrissat B."/>
            <person name="Grigoriev I.V."/>
            <person name="Hibbett D.S."/>
            <person name="Martin F."/>
        </authorList>
    </citation>
    <scope>NUCLEOTIDE SEQUENCE [LARGE SCALE GENOMIC DNA]</scope>
    <source>
        <strain evidence="2">MAFF 305830</strain>
    </source>
</reference>
<dbReference type="AlphaFoldDB" id="A0A0C2WS66"/>
<proteinExistence type="predicted"/>
<dbReference type="EMBL" id="KN824435">
    <property type="protein sequence ID" value="KIM20422.1"/>
    <property type="molecule type" value="Genomic_DNA"/>
</dbReference>
<keyword evidence="2" id="KW-1185">Reference proteome</keyword>
<reference evidence="1 2" key="1">
    <citation type="submission" date="2014-04" db="EMBL/GenBank/DDBJ databases">
        <authorList>
            <consortium name="DOE Joint Genome Institute"/>
            <person name="Kuo A."/>
            <person name="Zuccaro A."/>
            <person name="Kohler A."/>
            <person name="Nagy L.G."/>
            <person name="Floudas D."/>
            <person name="Copeland A."/>
            <person name="Barry K.W."/>
            <person name="Cichocki N."/>
            <person name="Veneault-Fourrey C."/>
            <person name="LaButti K."/>
            <person name="Lindquist E.A."/>
            <person name="Lipzen A."/>
            <person name="Lundell T."/>
            <person name="Morin E."/>
            <person name="Murat C."/>
            <person name="Sun H."/>
            <person name="Tunlid A."/>
            <person name="Henrissat B."/>
            <person name="Grigoriev I.V."/>
            <person name="Hibbett D.S."/>
            <person name="Martin F."/>
            <person name="Nordberg H.P."/>
            <person name="Cantor M.N."/>
            <person name="Hua S.X."/>
        </authorList>
    </citation>
    <scope>NUCLEOTIDE SEQUENCE [LARGE SCALE GENOMIC DNA]</scope>
    <source>
        <strain evidence="1 2">MAFF 305830</strain>
    </source>
</reference>
<evidence type="ECO:0000313" key="2">
    <source>
        <dbReference type="Proteomes" id="UP000054097"/>
    </source>
</evidence>
<dbReference type="HOGENOM" id="CLU_1143132_0_0_1"/>
<organism evidence="1 2">
    <name type="scientific">Serendipita vermifera MAFF 305830</name>
    <dbReference type="NCBI Taxonomy" id="933852"/>
    <lineage>
        <taxon>Eukaryota</taxon>
        <taxon>Fungi</taxon>
        <taxon>Dikarya</taxon>
        <taxon>Basidiomycota</taxon>
        <taxon>Agaricomycotina</taxon>
        <taxon>Agaricomycetes</taxon>
        <taxon>Sebacinales</taxon>
        <taxon>Serendipitaceae</taxon>
        <taxon>Serendipita</taxon>
    </lineage>
</organism>
<sequence length="243" mass="26034">MAAPGAKCGASFIVSALSPQAPPLSLLKQVIETLNCSDVRCQNVHDPNPAQDEPTATSNSYLPGSVLQNAVPIILDPTHFFAHNENPGEYLALYNDRVSTDSETAMGLANLLTNGTHVVGHPNIVEAISHTTEMNTNADRQSESLIDESSSLTNSVQPVSASGSHSRHRYNYNCVWSMWNSELVRIVLALLGGIDVDPQAAPAPTALKRAYASILLHQRVATSNAHNGSLSTTLELNLSSHFE</sequence>
<gene>
    <name evidence="1" type="ORF">M408DRAFT_30376</name>
</gene>